<dbReference type="CDD" id="cd02440">
    <property type="entry name" value="AdoMet_MTases"/>
    <property type="match status" value="1"/>
</dbReference>
<name>A0ABT2NXB9_9LACO</name>
<protein>
    <submittedName>
        <fullName evidence="5">Class I SAM-dependent methyltransferase</fullName>
    </submittedName>
</protein>
<evidence type="ECO:0000256" key="2">
    <source>
        <dbReference type="ARBA" id="ARBA00022679"/>
    </source>
</evidence>
<keyword evidence="3" id="KW-0949">S-adenosyl-L-methionine</keyword>
<dbReference type="InterPro" id="IPR013216">
    <property type="entry name" value="Methyltransf_11"/>
</dbReference>
<dbReference type="SUPFAM" id="SSF53335">
    <property type="entry name" value="S-adenosyl-L-methionine-dependent methyltransferases"/>
    <property type="match status" value="1"/>
</dbReference>
<evidence type="ECO:0000256" key="1">
    <source>
        <dbReference type="ARBA" id="ARBA00022603"/>
    </source>
</evidence>
<dbReference type="Proteomes" id="UP001525857">
    <property type="component" value="Unassembled WGS sequence"/>
</dbReference>
<proteinExistence type="predicted"/>
<feature type="domain" description="Methyltransferase type 11" evidence="4">
    <location>
        <begin position="50"/>
        <end position="140"/>
    </location>
</feature>
<dbReference type="GO" id="GO:0008168">
    <property type="term" value="F:methyltransferase activity"/>
    <property type="evidence" value="ECO:0007669"/>
    <property type="project" value="UniProtKB-KW"/>
</dbReference>
<evidence type="ECO:0000259" key="4">
    <source>
        <dbReference type="Pfam" id="PF08241"/>
    </source>
</evidence>
<dbReference type="EMBL" id="QVOV01000005">
    <property type="protein sequence ID" value="MCT8389026.1"/>
    <property type="molecule type" value="Genomic_DNA"/>
</dbReference>
<dbReference type="GO" id="GO:0032259">
    <property type="term" value="P:methylation"/>
    <property type="evidence" value="ECO:0007669"/>
    <property type="project" value="UniProtKB-KW"/>
</dbReference>
<dbReference type="Gene3D" id="3.40.50.150">
    <property type="entry name" value="Vaccinia Virus protein VP39"/>
    <property type="match status" value="1"/>
</dbReference>
<sequence>MTSINFEQQAVFDGYAQTYDQWFMANTGVFKSELALLHTVIGQGAHDKILSIGCGSGLFEQALKQVGVDVADGVEPSKDMAAIAEKRGVSVQVSTAEAAQLPDAAYDVIYFNGSASYMQDLDIAVANCLPALKPDGRLIIIDIPKESAYGLLYLLASQTGAYDDETLAGVAPQSPYPVTLTKPAIWRTTAEKTATLQRFGLTKMHYMQTLRQNPVYSNDAVEVPVAGYQSGSYVAIIAEKATTK</sequence>
<keyword evidence="6" id="KW-1185">Reference proteome</keyword>
<comment type="caution">
    <text evidence="5">The sequence shown here is derived from an EMBL/GenBank/DDBJ whole genome shotgun (WGS) entry which is preliminary data.</text>
</comment>
<accession>A0ABT2NXB9</accession>
<evidence type="ECO:0000256" key="3">
    <source>
        <dbReference type="ARBA" id="ARBA00022691"/>
    </source>
</evidence>
<gene>
    <name evidence="5" type="ORF">D0501_02810</name>
</gene>
<dbReference type="PANTHER" id="PTHR43464:SF19">
    <property type="entry name" value="UBIQUINONE BIOSYNTHESIS O-METHYLTRANSFERASE, MITOCHONDRIAL"/>
    <property type="match status" value="1"/>
</dbReference>
<reference evidence="5 6" key="1">
    <citation type="submission" date="2018-08" db="EMBL/GenBank/DDBJ databases">
        <title>Draft genome sequences of Leuconostoc spp. and Weissella spp. with biocontrol potential.</title>
        <authorList>
            <person name="Lo R."/>
            <person name="Ho V.T.T."/>
            <person name="Turner M.S."/>
        </authorList>
    </citation>
    <scope>NUCLEOTIDE SEQUENCE [LARGE SCALE GENOMIC DNA]</scope>
    <source>
        <strain evidence="5 6">733</strain>
    </source>
</reference>
<dbReference type="RefSeq" id="WP_261656669.1">
    <property type="nucleotide sequence ID" value="NZ_QVOV01000005.1"/>
</dbReference>
<dbReference type="Pfam" id="PF08241">
    <property type="entry name" value="Methyltransf_11"/>
    <property type="match status" value="1"/>
</dbReference>
<dbReference type="PANTHER" id="PTHR43464">
    <property type="entry name" value="METHYLTRANSFERASE"/>
    <property type="match status" value="1"/>
</dbReference>
<evidence type="ECO:0000313" key="5">
    <source>
        <dbReference type="EMBL" id="MCT8389026.1"/>
    </source>
</evidence>
<dbReference type="InterPro" id="IPR029063">
    <property type="entry name" value="SAM-dependent_MTases_sf"/>
</dbReference>
<keyword evidence="2" id="KW-0808">Transferase</keyword>
<organism evidence="5 6">
    <name type="scientific">Leuconostoc holzapfelii</name>
    <dbReference type="NCBI Taxonomy" id="434464"/>
    <lineage>
        <taxon>Bacteria</taxon>
        <taxon>Bacillati</taxon>
        <taxon>Bacillota</taxon>
        <taxon>Bacilli</taxon>
        <taxon>Lactobacillales</taxon>
        <taxon>Lactobacillaceae</taxon>
        <taxon>Leuconostoc</taxon>
    </lineage>
</organism>
<evidence type="ECO:0000313" key="6">
    <source>
        <dbReference type="Proteomes" id="UP001525857"/>
    </source>
</evidence>
<keyword evidence="1 5" id="KW-0489">Methyltransferase</keyword>